<sequence>MQAEVAKKCRNGPDEMYLNVIWSFTLDTKRSLKAANYICHEHNLRIFFKHKDGCLREQEKNAELCSQIKNETMRDVVSELRMQSGNRTFSPEAYLENLKYILTKYECTSTLAKIACLDATLRNKCHLDAVLLIVNYFKETLPPDCVFQDPSSSSMSKPHSVSVSFQLQPDIATRAQYVDGLAADRQFEAADKDIMSDFPVASSGHFRAHPSAASVQKLTTSGSAINAGHCLIIFLVLVVLLRRKTAV</sequence>
<evidence type="ECO:0000256" key="1">
    <source>
        <dbReference type="SAM" id="Phobius"/>
    </source>
</evidence>
<evidence type="ECO:0000313" key="3">
    <source>
        <dbReference type="Proteomes" id="UP000281553"/>
    </source>
</evidence>
<organism evidence="2 3">
    <name type="scientific">Dibothriocephalus latus</name>
    <name type="common">Fish tapeworm</name>
    <name type="synonym">Diphyllobothrium latum</name>
    <dbReference type="NCBI Taxonomy" id="60516"/>
    <lineage>
        <taxon>Eukaryota</taxon>
        <taxon>Metazoa</taxon>
        <taxon>Spiralia</taxon>
        <taxon>Lophotrochozoa</taxon>
        <taxon>Platyhelminthes</taxon>
        <taxon>Cestoda</taxon>
        <taxon>Eucestoda</taxon>
        <taxon>Diphyllobothriidea</taxon>
        <taxon>Diphyllobothriidae</taxon>
        <taxon>Dibothriocephalus</taxon>
    </lineage>
</organism>
<evidence type="ECO:0000313" key="2">
    <source>
        <dbReference type="EMBL" id="VDN08879.1"/>
    </source>
</evidence>
<keyword evidence="1" id="KW-0812">Transmembrane</keyword>
<protein>
    <submittedName>
        <fullName evidence="2">Uncharacterized protein</fullName>
    </submittedName>
</protein>
<proteinExistence type="predicted"/>
<keyword evidence="1" id="KW-0472">Membrane</keyword>
<dbReference type="OrthoDB" id="6256693at2759"/>
<keyword evidence="3" id="KW-1185">Reference proteome</keyword>
<keyword evidence="1" id="KW-1133">Transmembrane helix</keyword>
<reference evidence="2 3" key="1">
    <citation type="submission" date="2018-11" db="EMBL/GenBank/DDBJ databases">
        <authorList>
            <consortium name="Pathogen Informatics"/>
        </authorList>
    </citation>
    <scope>NUCLEOTIDE SEQUENCE [LARGE SCALE GENOMIC DNA]</scope>
</reference>
<dbReference type="Proteomes" id="UP000281553">
    <property type="component" value="Unassembled WGS sequence"/>
</dbReference>
<gene>
    <name evidence="2" type="ORF">DILT_LOCUS4710</name>
</gene>
<accession>A0A3P7NH67</accession>
<dbReference type="AlphaFoldDB" id="A0A3P7NH67"/>
<feature type="transmembrane region" description="Helical" evidence="1">
    <location>
        <begin position="224"/>
        <end position="241"/>
    </location>
</feature>
<name>A0A3P7NH67_DIBLA</name>
<dbReference type="EMBL" id="UYRU01045963">
    <property type="protein sequence ID" value="VDN08879.1"/>
    <property type="molecule type" value="Genomic_DNA"/>
</dbReference>